<accession>A0A2X0ICM2</accession>
<keyword evidence="2" id="KW-1185">Reference proteome</keyword>
<comment type="caution">
    <text evidence="1">The sequence shown here is derived from an EMBL/GenBank/DDBJ whole genome shotgun (WGS) entry which is preliminary data.</text>
</comment>
<evidence type="ECO:0000313" key="1">
    <source>
        <dbReference type="EMBL" id="RAG82724.1"/>
    </source>
</evidence>
<dbReference type="AlphaFoldDB" id="A0A2X0ICM2"/>
<organism evidence="1 2">
    <name type="scientific">Streptacidiphilus pinicola</name>
    <dbReference type="NCBI Taxonomy" id="2219663"/>
    <lineage>
        <taxon>Bacteria</taxon>
        <taxon>Bacillati</taxon>
        <taxon>Actinomycetota</taxon>
        <taxon>Actinomycetes</taxon>
        <taxon>Kitasatosporales</taxon>
        <taxon>Streptomycetaceae</taxon>
        <taxon>Streptacidiphilus</taxon>
    </lineage>
</organism>
<proteinExistence type="predicted"/>
<gene>
    <name evidence="1" type="ORF">DN069_26115</name>
</gene>
<protein>
    <submittedName>
        <fullName evidence="1">Uncharacterized protein</fullName>
    </submittedName>
</protein>
<dbReference type="EMBL" id="QKYN01000106">
    <property type="protein sequence ID" value="RAG82724.1"/>
    <property type="molecule type" value="Genomic_DNA"/>
</dbReference>
<evidence type="ECO:0000313" key="2">
    <source>
        <dbReference type="Proteomes" id="UP000248889"/>
    </source>
</evidence>
<name>A0A2X0ICM2_9ACTN</name>
<sequence length="107" mass="12208">MRREADPEYDERGRSGVKQAREAQLRLAAVVGEIEGLYTAWLRARGPARRRRLLLELATAGTKLATESARATTPEPYQLPRTRRTRRTLAAQRGADWLTDRFDDAEQ</sequence>
<dbReference type="Proteomes" id="UP000248889">
    <property type="component" value="Unassembled WGS sequence"/>
</dbReference>
<reference evidence="1 2" key="1">
    <citation type="submission" date="2018-06" db="EMBL/GenBank/DDBJ databases">
        <title>Streptacidiphilus pinicola sp. nov., isolated from pine grove soil.</title>
        <authorList>
            <person name="Roh S.G."/>
            <person name="Park S."/>
            <person name="Kim M.-K."/>
            <person name="Yun B.-R."/>
            <person name="Park J."/>
            <person name="Kim M.J."/>
            <person name="Kim Y.S."/>
            <person name="Kim S.B."/>
        </authorList>
    </citation>
    <scope>NUCLEOTIDE SEQUENCE [LARGE SCALE GENOMIC DNA]</scope>
    <source>
        <strain evidence="1 2">MMS16-CNU450</strain>
    </source>
</reference>